<dbReference type="Proteomes" id="UP000091918">
    <property type="component" value="Unassembled WGS sequence"/>
</dbReference>
<evidence type="ECO:0000313" key="1">
    <source>
        <dbReference type="EMBL" id="OAX77053.1"/>
    </source>
</evidence>
<dbReference type="InterPro" id="IPR021109">
    <property type="entry name" value="Peptidase_aspartic_dom_sf"/>
</dbReference>
<name>A0A1B7NJR5_9EURO</name>
<dbReference type="OrthoDB" id="5417660at2759"/>
<dbReference type="EMBL" id="LGUA01003537">
    <property type="protein sequence ID" value="OAX77053.1"/>
    <property type="molecule type" value="Genomic_DNA"/>
</dbReference>
<gene>
    <name evidence="1" type="ORF">ACJ72_08652</name>
</gene>
<organism evidence="1 2">
    <name type="scientific">Emergomyces africanus</name>
    <dbReference type="NCBI Taxonomy" id="1955775"/>
    <lineage>
        <taxon>Eukaryota</taxon>
        <taxon>Fungi</taxon>
        <taxon>Dikarya</taxon>
        <taxon>Ascomycota</taxon>
        <taxon>Pezizomycotina</taxon>
        <taxon>Eurotiomycetes</taxon>
        <taxon>Eurotiomycetidae</taxon>
        <taxon>Onygenales</taxon>
        <taxon>Ajellomycetaceae</taxon>
        <taxon>Emergomyces</taxon>
    </lineage>
</organism>
<dbReference type="Gene3D" id="2.40.70.10">
    <property type="entry name" value="Acid Proteases"/>
    <property type="match status" value="1"/>
</dbReference>
<proteinExistence type="predicted"/>
<dbReference type="AlphaFoldDB" id="A0A1B7NJR5"/>
<sequence>MIRNSIYVDAVLDGMHSTRVMIDLSCILYDIISSHLARKLNLQCMKFPGHLIEEFDDNYQMIDRVACTALNVEEHIVKRFYFYMIKILQDTDSPHITLEMPWLNMIDAVLNSKRQELRFHSRIMIKNTLTFNESPQSVQVSAASFEHHFHKYREQDETQVFSASLKDIEKALEIKKKLTDSQKKLSKHYHAYLDVFDHAAANILLPHCGQGIDHEIVLKSKDEKKTQSS</sequence>
<dbReference type="STRING" id="1658172.A0A1B7NJR5"/>
<accession>A0A1B7NJR5</accession>
<reference evidence="1 2" key="1">
    <citation type="submission" date="2015-07" db="EMBL/GenBank/DDBJ databases">
        <title>Emmonsia species relationships and genome sequence.</title>
        <authorList>
            <person name="Cuomo C.A."/>
            <person name="Schwartz I.S."/>
            <person name="Kenyon C."/>
            <person name="de Hoog G.S."/>
            <person name="Govender N.P."/>
            <person name="Botha A."/>
            <person name="Moreno L."/>
            <person name="de Vries M."/>
            <person name="Munoz J.F."/>
            <person name="Stielow J.B."/>
        </authorList>
    </citation>
    <scope>NUCLEOTIDE SEQUENCE [LARGE SCALE GENOMIC DNA]</scope>
    <source>
        <strain evidence="1 2">CBS 136260</strain>
    </source>
</reference>
<protein>
    <submittedName>
        <fullName evidence="1">Uncharacterized protein</fullName>
    </submittedName>
</protein>
<evidence type="ECO:0000313" key="2">
    <source>
        <dbReference type="Proteomes" id="UP000091918"/>
    </source>
</evidence>
<keyword evidence="2" id="KW-1185">Reference proteome</keyword>
<comment type="caution">
    <text evidence="1">The sequence shown here is derived from an EMBL/GenBank/DDBJ whole genome shotgun (WGS) entry which is preliminary data.</text>
</comment>